<feature type="region of interest" description="Disordered" evidence="9">
    <location>
        <begin position="5250"/>
        <end position="5567"/>
    </location>
</feature>
<feature type="compositionally biased region" description="Basic and acidic residues" evidence="9">
    <location>
        <begin position="5433"/>
        <end position="5457"/>
    </location>
</feature>
<dbReference type="Gene3D" id="3.40.50.300">
    <property type="entry name" value="P-loop containing nucleotide triphosphate hydrolases"/>
    <property type="match status" value="10"/>
</dbReference>
<dbReference type="Pfam" id="PF17865">
    <property type="entry name" value="AAA_lid_5"/>
    <property type="match status" value="2"/>
</dbReference>
<dbReference type="GO" id="GO:0016887">
    <property type="term" value="F:ATP hydrolysis activity"/>
    <property type="evidence" value="ECO:0007669"/>
    <property type="project" value="InterPro"/>
</dbReference>
<dbReference type="InterPro" id="IPR003593">
    <property type="entry name" value="AAA+_ATPase"/>
</dbReference>
<dbReference type="PANTHER" id="PTHR48103">
    <property type="entry name" value="MIDASIN-RELATED"/>
    <property type="match status" value="1"/>
</dbReference>
<name>A0AAV6JRP3_9ERIC</name>
<feature type="domain" description="AAA+ ATPase" evidence="10">
    <location>
        <begin position="425"/>
        <end position="641"/>
    </location>
</feature>
<evidence type="ECO:0000256" key="4">
    <source>
        <dbReference type="ARBA" id="ARBA00017143"/>
    </source>
</evidence>
<feature type="compositionally biased region" description="Basic and acidic residues" evidence="9">
    <location>
        <begin position="5481"/>
        <end position="5492"/>
    </location>
</feature>
<comment type="similarity">
    <text evidence="3">Belongs to the midasin family.</text>
</comment>
<dbReference type="Pfam" id="PF21108">
    <property type="entry name" value="MDN1_4th"/>
    <property type="match status" value="1"/>
</dbReference>
<dbReference type="GO" id="GO:0005730">
    <property type="term" value="C:nucleolus"/>
    <property type="evidence" value="ECO:0007669"/>
    <property type="project" value="UniProtKB-SubCell"/>
</dbReference>
<dbReference type="Pfam" id="PF07728">
    <property type="entry name" value="AAA_5"/>
    <property type="match status" value="8"/>
</dbReference>
<evidence type="ECO:0000256" key="3">
    <source>
        <dbReference type="ARBA" id="ARBA00007188"/>
    </source>
</evidence>
<proteinExistence type="inferred from homology"/>
<dbReference type="InterPro" id="IPR027417">
    <property type="entry name" value="P-loop_NTPase"/>
</dbReference>
<evidence type="ECO:0000256" key="8">
    <source>
        <dbReference type="ARBA" id="ARBA00023242"/>
    </source>
</evidence>
<feature type="compositionally biased region" description="Basic and acidic residues" evidence="9">
    <location>
        <begin position="5410"/>
        <end position="5423"/>
    </location>
</feature>
<feature type="domain" description="AAA+ ATPase" evidence="10">
    <location>
        <begin position="2478"/>
        <end position="2712"/>
    </location>
</feature>
<feature type="domain" description="AAA+ ATPase" evidence="10">
    <location>
        <begin position="973"/>
        <end position="1159"/>
    </location>
</feature>
<dbReference type="FunFam" id="3.40.50.300:FF:001384">
    <property type="entry name" value="Midasin"/>
    <property type="match status" value="1"/>
</dbReference>
<dbReference type="CDD" id="cd00009">
    <property type="entry name" value="AAA"/>
    <property type="match status" value="2"/>
</dbReference>
<organism evidence="11 12">
    <name type="scientific">Rhododendron griersonianum</name>
    <dbReference type="NCBI Taxonomy" id="479676"/>
    <lineage>
        <taxon>Eukaryota</taxon>
        <taxon>Viridiplantae</taxon>
        <taxon>Streptophyta</taxon>
        <taxon>Embryophyta</taxon>
        <taxon>Tracheophyta</taxon>
        <taxon>Spermatophyta</taxon>
        <taxon>Magnoliopsida</taxon>
        <taxon>eudicotyledons</taxon>
        <taxon>Gunneridae</taxon>
        <taxon>Pentapetalae</taxon>
        <taxon>asterids</taxon>
        <taxon>Ericales</taxon>
        <taxon>Ericaceae</taxon>
        <taxon>Ericoideae</taxon>
        <taxon>Rhodoreae</taxon>
        <taxon>Rhododendron</taxon>
    </lineage>
</organism>
<evidence type="ECO:0000256" key="1">
    <source>
        <dbReference type="ARBA" id="ARBA00004604"/>
    </source>
</evidence>
<feature type="compositionally biased region" description="Basic and acidic residues" evidence="9">
    <location>
        <begin position="5283"/>
        <end position="5326"/>
    </location>
</feature>
<feature type="compositionally biased region" description="Acidic residues" evidence="9">
    <location>
        <begin position="5382"/>
        <end position="5404"/>
    </location>
</feature>
<dbReference type="EMBL" id="JACTNZ010000007">
    <property type="protein sequence ID" value="KAG5541985.1"/>
    <property type="molecule type" value="Genomic_DNA"/>
</dbReference>
<dbReference type="GO" id="GO:0030687">
    <property type="term" value="C:preribosome, large subunit precursor"/>
    <property type="evidence" value="ECO:0007669"/>
    <property type="project" value="TreeGrafter"/>
</dbReference>
<feature type="compositionally biased region" description="Acidic residues" evidence="9">
    <location>
        <begin position="5255"/>
        <end position="5269"/>
    </location>
</feature>
<evidence type="ECO:0000256" key="6">
    <source>
        <dbReference type="ARBA" id="ARBA00022840"/>
    </source>
</evidence>
<dbReference type="FunFam" id="3.40.50.300:FF:000142">
    <property type="entry name" value="Midasin"/>
    <property type="match status" value="1"/>
</dbReference>
<feature type="compositionally biased region" description="Polar residues" evidence="9">
    <location>
        <begin position="5499"/>
        <end position="5509"/>
    </location>
</feature>
<accession>A0AAV6JRP3</accession>
<dbReference type="InterPro" id="IPR011704">
    <property type="entry name" value="ATPase_dyneun-rel_AAA"/>
</dbReference>
<dbReference type="InterPro" id="IPR041190">
    <property type="entry name" value="Midasin_AAA_lid_5"/>
</dbReference>
<evidence type="ECO:0000256" key="9">
    <source>
        <dbReference type="SAM" id="MobiDB-lite"/>
    </source>
</evidence>
<keyword evidence="6" id="KW-0067">ATP-binding</keyword>
<feature type="region of interest" description="Disordered" evidence="9">
    <location>
        <begin position="5197"/>
        <end position="5236"/>
    </location>
</feature>
<dbReference type="PANTHER" id="PTHR48103:SF2">
    <property type="entry name" value="MIDASIN"/>
    <property type="match status" value="1"/>
</dbReference>
<comment type="caution">
    <text evidence="11">The sequence shown here is derived from an EMBL/GenBank/DDBJ whole genome shotgun (WGS) entry which is preliminary data.</text>
</comment>
<dbReference type="InterPro" id="IPR040848">
    <property type="entry name" value="AAA_lid_7"/>
</dbReference>
<comment type="subcellular location">
    <subcellularLocation>
        <location evidence="1">Nucleus</location>
        <location evidence="1">Nucleolus</location>
    </subcellularLocation>
    <subcellularLocation>
        <location evidence="2">Nucleus</location>
        <location evidence="2">Nucleoplasm</location>
    </subcellularLocation>
</comment>
<sequence length="6066" mass="689088">MEILHAQGYSLTEEEVVNSLAELFLNPNYTIPLLGCFRFIAQKIVDRAVALLRLVPDLTLDSDVPMVEFGKNEILRETGSLDGVLFCDVLNYFAKKSSVLSYFKFAPPPFERIMQRKYISELSIKVSWLCFYHDYLVAQSADLEPGDDAKWYENVSDMKWRGIQILYVYSEKPGEFRWQPGSLTQAIINGLWVVFEDIDKAPSDVQSILLPLLEGASSFLTGYGFHEIGVYIGSCYKVIRVAERFRLFATVSSSKFDISQAAEEESAVGALWRRVMIGPPCGDDLRSIVKARYPDLESLAERLIETFERVNQLTRFQFGISVSSATLSRFSLRDLMKWCKRIDALGFSVSGDDLPTYVCSCIYQEAVDIFASFTTSVDNLLNIMKCIAKMWAMPMSIQFHYERKPFVEIRSAIHVLERIACSVKLSEPVLLVGETGTGKTTLVQSLALRLGQKLTVLNLSQQSDVADLLGGFKPMNAQFVCIPLYKEFNNLFTSTFPKKDNEDFLFHLKKFVSDKNWKMHPNFRLFTCMNPATDAGKRDLPYFVDDVLDDEDLVLFINQFMDDGHSDVEIVKQIVRFYKAAKKESEERLQDGANQKPQYSLSYLVEVLMAIYQSSRLEFELERFLSRCPKLASVSRLNSLLQQGYSLTEEEVVNSLAELFLNPNYTIPLLGCFRFIAQKIVDRAVALLRLVPDLTLDSDVPVVEFGKNEMGVIDVYIRSGRTLVLHELACLAFCRALDLAPFLLGSVLSYFKFAPPPFERIMQRKYISELSIKVSWFYLLLQTGTQYLLNVIRASYRLLLTRPEVFAALWDWYCFSDLVAQSADLEPGDDAKLYENVSDMKWCGIQILSVVLKISDRATDNIGLGPKDAFACLLRWQEFCQDVSLEKAGWYIEPLSHEGSPSFDGNLGVSQKNRLWTSTSAFAAPSSSMFLDLEPSHRNRRSASRTVTSPRHPFILTSTMKKSFEMVQLAVDQKWPVLLYGPPGAGKTKLINELAWDSGSPDKEVGDIDFVVIVVLGLVEKIPNREHFIFLYTISRGFLSIHMDEQIDGKTLIGSYVCSEKPGEFRWQPGSLTQAIINGLWVVFEDIDKAPSDVQSILLPLLEGASSFLTGHGEVIRVAESFRLFATVSSSKFDISHATEVGRSVVGALWRRVMIGPPCGDDLRSIVKARYPDLESLAERLIETFERVNQLTRFQFGISASSGTLSRFSLRDLMKWCKRIDALGFSVSGDDLPTYVCSCIYQEAVDIFASFTTSVDNRLNIMKCIAKMWAMPMSASETLYPVNKPLIQFHYERKPFVEIRSAIHVLERIACSVKLSEPVLLVGETGTGKTTLVQSLALRLGQKLTVLNLSQQSDVADLLGGFKPMNAQFVCIPLYKEFDNLFTSTFPKKDNEDFLFHLKKFVSDKNWKMLLRGFQKGVRKILETRRYGPGTKRKRPLGEELVKAWEDFSLKLETARAQINDSAGMIFSFVEGAFVTALRNGEWILLDEVNLAPPETLQRVIGVLEDENSSLCLAERGDIDYVHRHPNFRLFACMNPATDAGKRDLPYSLRSRLTEYFVDDVLDDEDLVMFINQFMDDGHSDVEIVKQIVRFYKAAKKESDERLQDGANQKPQYSLRSLYRALEYTKKARRKFGFRKALYDGFCMFFLTLLDGASAKIMNQMISSVLLGGNIPPHVPFSTYLIVGDKSRLDNLSENYVLTRSVKEHLKNLARAIFVGRYPVLLQGPTSSGKTSLVQYLAEITGHEFVRINNHEHTDLQEYLGSYIIDASGRLTFHEGVLVKAVRKGYWIVLDELNLAPSDVLEALNRLLDDNRELFIPELHETIRAHPGFMLFATQNPPTFYGGRKMLSRAFRNRFVEVHVDEIPEGELSEILEKRCKIPESYAKKMVEVMKELQFRRQSSKVFAGKHGFITPRDLFRWAERFRTFGNSYEDLARDGYFLLAERLRDESEKIVVQEVLERQLRVKLTTESLYQKDPAARDKILSLRYGSENIALTESMWRLHFLIERCYKMREPVLLVGETGGGKTTVCQLLSIMLEEKFNFANAIKISADIGEASTTIDQLDVVINSYREGLVSHPEVALEDLDSIEKLKLHLSQLQQKWQTIFMWQDGPLVQAMKNGDLLLVDEISLADDSVLERLNSVLEPERKLVGNFFWRSGFLIWLSKYFSDGILGRHFVCVYEKKEKKVPFWGFYYVDLVSMLTIDSIFFRPFSANGHHLLVFLVISDVYAVFTQSLYVCFTAVQSLAEKGGLDLEKLTAHPDFMILATMNPGGDYGKKELSPALRNRFTEIWVPPVNDLKELRTIVLQRISEPGRSYVVDSMLNFWQWFNQLQTGRTLTVRDLLSWLAFIDATAGNLPPEDALIHGAFLVLLDGISLGSGISKGHAGELRERCMSFLLEQLKMSCSSLDCSNLSVMANYAWSDVRSSADTSCDDNMQCDNLFGIHPFYIANGDDVVEKGQFEFSAPTTNRNTLRVLRALQLPKPVLLEGSPGVGKTSLIEAIGKFSGHAVVRINLSEQTDIMDLLGSDLPVDSDEGMQFAWHDGILLQALKKGSWVLLDELNLAPQSVLEGLNAILDHRAEVFIPELGVTFKCPPSFRIFACQNPSAQGGGRKGLPKSFLNRFMKVYVDELTDGDYEFICRSLYPSIPESLLRRLILFNKRLHEDTMLHLKFAQEGSPWEFNLRDVIRSCQIIQGAPEGSKHDCFLNIIYILRMRTTADRRKVVQLYEEVFGCKAVLNPYPCVQLNPRYLVVGNTCIDRNRSQSFKSSNSELKILPGLRHSLEAAALCVQHEWLSILVGPSSSGKTSLIRLLAQLTGNVLNEISLSSASDTTDLLGSFEQYNAFRHFQMAIARVEFYVSEYCSLQLESSGKEFLKRRKELMTRWLAFLSSIGCGPTTSPTLNTDHWRARTFDSVPLLVEIIENLKSDLAANRLPISWSCEDLGRTLKTITKLHRDYQRRAFSAKFEWVTGVLVKAVENGEWIVLENANLCNPTVLDRINSLVEPHGSITVNECGSLDGKPLVLHPHPKFRMFLTVDPRYGEVSRAMRNRGVEIYMMQPCGMLDGGSSDSCDDSELKDVKRFLILSGIPLPRMVDSMAKAHIYAKVEGLRLDVKITYLELGRWVQLFHQLLTNGNWPVWSLQISWEHTYLSSLGEAEGKDIVTYAICSYLSIGELYKPESPQGYSLCLPGGWPTPLKLRDYVWYSKEAYVKQNCMYLEFLGAWDQRPVEKALSATGSMGPYLLDAKILHIMMFPNYVNEITAHYGGLTENNLALVGKKLMFAANWTVEQATENDIELYLLWFRWFASRLHPSGNFFSSFYDLLKKELKHPIWNCIVRCRHELMSCHELNLESRPIPMLSTDLADLFLSSDSPKSSRELLLKAICCVPLLRISFRQWHVESEYDFSEKNSCLVPVLRSLRRVEESLLDILVDSPSFDVLYQIYSDLLEDHISFWKGTMSSKFEMSLISWRSLTKNVGKLHAFCPREVGQFQVEGKNLGRVSSWSLHSQKSLLWVHGGHPFLPYSADLYQKQQQLFNFCEVTWPRNTKLRMGALHNRLVEAAVSSIPALRRLAMEAVGMSSYITGEYHDDELNVVQQLEEMYQMLLTRFECEKKKLEDAVMSTKHAHPVANLAACCFFPPDLLCRRSGFDSWLDTLPIIDNNSFDLDMELLQELSQIVLVEAKELEPALSNIFDLLKPTLDLSLGLSSRPPTDFLPHRKILWTLDALTSVNAENAKISSYVLETWFSWHSFLWTIQAELTKNIARMDGNAVSLPHMLFQSVRMATVDRLLQTTLPIKDYATYCLKIRAASSTLWQSCPAVTNVQAFLLSTARSLLQQTIYAHRKSFSADKYAAIKSLLSSFQKNMATKDNIEVVLSLLTSSSHHGFTSMVHSVIEPLLGELYLQCSSSDRAFKLGCAWLRLGGLRYRLLIAFDDLDPAMKYSCKYLKLVEKVALLQLEKEVREESAYLAGCLSWGKPDEQRMKFGNLKAECKRLEHKIVFRSNPGKFAKLKYECEEFLQRFGTSNDLIKGVGSVDKQHISNQVYNWQETASCFIDLLSNEYAAYVDVIQPVQVAVYEMKLGLSLLLSSTMQKKVLYAMGQDDMDRVQETIYSFMRFPRGFTSEAVSVKINSGVARFPCCDVDFPIDIRKMDMDLLENLSTSATDDRSDKMVSDLQLKLAIHHNILIRVAHCISEVQLLDNASFALLDKIFDEFASLWMNMKVRVRTKQEHESQQFKFKPRALKIDSIIESDLSSLVGSLPNETLSEWQDWLLKEEVAVKKSEEEDDALEEEWNLMKDSIMNNMVHVHNQLFGSMDLIQTPRVFKVSEEERLSSFTESYRLGVRMIRRLEGSLSSDLDAKLAPEYLFFLCLEHEQKFNLSHQSARAYNFYKDPNAPVMAKMVERVIILQERIVFLLNEWDDHPALQKILDVIEMILAIPLSTPLAKALSGLQFLLNRIRVLQETVSKFPLSGELEPIFHLVSSWQKLEFECWPALLDEVQTQFEINAGNLWFPLYSVLQNRHPTDVVDLKEFIQTSSVGEFRKRLQLLYAFHGQISTGICRGSYLSPRHTENMKVLYNLFGFYVQYYPKILEYMEDKRKVVEMKLKEFSKLGLAATSHIGYYQPRSTAKRVKTAICRGRGTWFSDWKRKVDCVLQKLLLEKTPEFDLLYSSAQSTSNMYQEEHKEVRSTIGNICGTAIDSKEIWKDETKSLGKRRALAHLLKLLDGYGLSKHRSTFLEDHLESDQPNQWLMQPSYDTKHVLLTQGGLPSDDSFAATGQLPSFPLECLEREWEWETANRYYFRSIASVHILRHICLNFHKDFTLEQVNRSGSFLDHLIEIQQQQRAAAYCFANQLTRLRKCTEVFENLFSSSLVCDTVAGSKCSFAQNQNTTYNCMWQQKHLLGSLCSMLAEECLLLKTVESTHFSSCQSVKGAANRVCVFLEKFIPDFQKSKDLLDNHLLGRDRVLTSVTPPLHPCVVSKPMEQFVLQIFQTIKEFEKQLCALREQDEDRRSVKEVLLGRFDDILKKASSLEEYYYGHVQSVHNENDTNCRAETVRALEAGFSEAVKETYKHIVEVFHSIGTWNSGDTFSVESLGKITLWKVFFETHVVNLKLDVICDAVVKAIDFAVKLVNDCNETPHLSVHIGAHMKHLHSLVDLVLAFGQNLLHDFLVVHRMVSIITHVLAEIFASLYSQGYGVCNEEAMEESNFDKTQEAKGTGMGEGAGQTDPNDEQADLGHVPSKNDKGIEMEQDFAADTFSVSEDSGDNEDEDGEDEQLDSAMGETGADSEIIDEKLWDNKDEEETPKNANEKYESGPSVKDTDSCGRELRAKDESDSGTPADEAGETKPNEFDEHDDLDNAENMDDMNLDKGEAFADPTGLNVDEPTGGTEDIEMDDQENAEDAGPDELDESLEIASSDEQKNESVDEFPEKTEDDEQGGNSEKDGMGGTNEEAKEMDLVGPEKHVLNSSTPDNSIDLVPNAESTTQPKGDSHATDLREIAPEAVESKWSNTSDTQNDLAPMEGQHNASEVEITVPDSSRRGGISDDQQPQNQLPQHHDSSSQKLQPNPCRNVGDALEEWKERVKVTVDLQENKLEAPDDVADEDADEFGYTSEFDKGTAQALGPATSEQTDNNINVDKPDEDGKALDREYLDEMEIENQDSERRPIKTLASNHTEKIKAQVDIQQLEEAQEESQAIYGQYESDRSLSESLVSLKRSYMAEDISQPGQLSLLDREIGTSHNLEEVPGDFNENANVLWRRYELQTTRLSQELAEQLRLVMEPTLASKLQGDYKTGKRINMKKVIPYIASHYRKDKIWLRRTRPNKRDYQVVVAVDDSLSMSESHCGDVAVEALVTVCRAMSQLEVGNLAVASFGKKGNIRLLHEFDKPFTGEAGVKVCIFAKTKFARTHTQLGRWLKYLETRQISKIHRLMISSLTFKQQNTIEDEPVVDLLKYVNNMLDVAVADARLPSGQNPLQQLVLIIADGRLHEKPGNLKRCVRDVLSRKRMVAFLLLDNSEESMMDIPRYSFQGGKMKVTKGLDSFPFPYYIVLRNIEALPRTLADLMRQWFELMQNSRD</sequence>
<reference evidence="11" key="1">
    <citation type="submission" date="2020-08" db="EMBL/GenBank/DDBJ databases">
        <title>Plant Genome Project.</title>
        <authorList>
            <person name="Zhang R.-G."/>
        </authorList>
    </citation>
    <scope>NUCLEOTIDE SEQUENCE</scope>
    <source>
        <strain evidence="11">WSP0</strain>
        <tissue evidence="11">Leaf</tissue>
    </source>
</reference>
<evidence type="ECO:0000256" key="5">
    <source>
        <dbReference type="ARBA" id="ARBA00022741"/>
    </source>
</evidence>
<keyword evidence="8" id="KW-0539">Nucleus</keyword>
<evidence type="ECO:0000256" key="7">
    <source>
        <dbReference type="ARBA" id="ARBA00023186"/>
    </source>
</evidence>
<dbReference type="SMART" id="SM00382">
    <property type="entry name" value="AAA"/>
    <property type="match status" value="6"/>
</dbReference>
<dbReference type="PROSITE" id="PS00675">
    <property type="entry name" value="SIGMA54_INTERACT_1"/>
    <property type="match status" value="2"/>
</dbReference>
<feature type="domain" description="AAA+ ATPase" evidence="10">
    <location>
        <begin position="2010"/>
        <end position="2295"/>
    </location>
</feature>
<feature type="region of interest" description="Disordered" evidence="9">
    <location>
        <begin position="5611"/>
        <end position="5635"/>
    </location>
</feature>
<dbReference type="FunFam" id="3.40.50.300:FF:000582">
    <property type="entry name" value="Midasin"/>
    <property type="match status" value="1"/>
</dbReference>
<evidence type="ECO:0000259" key="10">
    <source>
        <dbReference type="SMART" id="SM00382"/>
    </source>
</evidence>
<dbReference type="GO" id="GO:0005524">
    <property type="term" value="F:ATP binding"/>
    <property type="evidence" value="ECO:0007669"/>
    <property type="project" value="UniProtKB-KW"/>
</dbReference>
<dbReference type="InterPro" id="IPR025662">
    <property type="entry name" value="Sigma_54_int_dom_ATP-bd_1"/>
</dbReference>
<feature type="domain" description="AAA+ ATPase" evidence="10">
    <location>
        <begin position="1716"/>
        <end position="1861"/>
    </location>
</feature>
<protein>
    <recommendedName>
        <fullName evidence="4">Midasin</fullName>
    </recommendedName>
</protein>
<keyword evidence="5" id="KW-0547">Nucleotide-binding</keyword>
<evidence type="ECO:0000256" key="2">
    <source>
        <dbReference type="ARBA" id="ARBA00004642"/>
    </source>
</evidence>
<feature type="compositionally biased region" description="Acidic residues" evidence="9">
    <location>
        <begin position="5344"/>
        <end position="5358"/>
    </location>
</feature>
<feature type="domain" description="AAA+ ATPase" evidence="10">
    <location>
        <begin position="1315"/>
        <end position="1568"/>
    </location>
</feature>
<dbReference type="Proteomes" id="UP000823749">
    <property type="component" value="Chromosome 7"/>
</dbReference>
<dbReference type="GO" id="GO:0000055">
    <property type="term" value="P:ribosomal large subunit export from nucleus"/>
    <property type="evidence" value="ECO:0007669"/>
    <property type="project" value="TreeGrafter"/>
</dbReference>
<evidence type="ECO:0000313" key="11">
    <source>
        <dbReference type="EMBL" id="KAG5541985.1"/>
    </source>
</evidence>
<dbReference type="Pfam" id="PF17867">
    <property type="entry name" value="AAA_lid_7"/>
    <property type="match status" value="4"/>
</dbReference>
<keyword evidence="12" id="KW-1185">Reference proteome</keyword>
<dbReference type="GO" id="GO:0000027">
    <property type="term" value="P:ribosomal large subunit assembly"/>
    <property type="evidence" value="ECO:0007669"/>
    <property type="project" value="TreeGrafter"/>
</dbReference>
<keyword evidence="7" id="KW-0143">Chaperone</keyword>
<feature type="compositionally biased region" description="Polar residues" evidence="9">
    <location>
        <begin position="5537"/>
        <end position="5546"/>
    </location>
</feature>
<dbReference type="GO" id="GO:0005654">
    <property type="term" value="C:nucleoplasm"/>
    <property type="evidence" value="ECO:0007669"/>
    <property type="project" value="UniProtKB-SubCell"/>
</dbReference>
<evidence type="ECO:0000313" key="12">
    <source>
        <dbReference type="Proteomes" id="UP000823749"/>
    </source>
</evidence>
<dbReference type="SUPFAM" id="SSF52540">
    <property type="entry name" value="P-loop containing nucleoside triphosphate hydrolases"/>
    <property type="match status" value="8"/>
</dbReference>
<dbReference type="FunFam" id="3.40.50.300:FF:001861">
    <property type="entry name" value="Midasin"/>
    <property type="match status" value="1"/>
</dbReference>
<gene>
    <name evidence="11" type="ORF">RHGRI_021724</name>
</gene>
<feature type="compositionally biased region" description="Polar residues" evidence="9">
    <location>
        <begin position="5618"/>
        <end position="5627"/>
    </location>
</feature>
<dbReference type="InterPro" id="IPR048617">
    <property type="entry name" value="MDN1_AAA_lid_4"/>
</dbReference>